<dbReference type="Gene3D" id="1.10.274.10">
    <property type="entry name" value="PtsI, HPr-binding domain"/>
    <property type="match status" value="1"/>
</dbReference>
<keyword evidence="13 17" id="KW-0479">Metal-binding</keyword>
<dbReference type="Pfam" id="PF02896">
    <property type="entry name" value="PEP-utilizers_C"/>
    <property type="match status" value="1"/>
</dbReference>
<dbReference type="InterPro" id="IPR040442">
    <property type="entry name" value="Pyrv_kinase-like_dom_sf"/>
</dbReference>
<keyword evidence="11 17" id="KW-0808">Transferase</keyword>
<evidence type="ECO:0000256" key="19">
    <source>
        <dbReference type="PIRSR" id="PIRSR000732-2"/>
    </source>
</evidence>
<gene>
    <name evidence="25" type="primary">ptsP</name>
    <name evidence="25" type="ORF">JQS30_02410</name>
</gene>
<dbReference type="Pfam" id="PF00391">
    <property type="entry name" value="PEP-utilizers"/>
    <property type="match status" value="1"/>
</dbReference>
<feature type="binding site" evidence="19">
    <location>
        <position position="313"/>
    </location>
    <ligand>
        <name>phosphoenolpyruvate</name>
        <dbReference type="ChEBI" id="CHEBI:58702"/>
    </ligand>
</feature>
<dbReference type="PANTHER" id="PTHR46244">
    <property type="entry name" value="PHOSPHOENOLPYRUVATE-PROTEIN PHOSPHOTRANSFERASE"/>
    <property type="match status" value="1"/>
</dbReference>
<dbReference type="GO" id="GO:0046872">
    <property type="term" value="F:metal ion binding"/>
    <property type="evidence" value="ECO:0007669"/>
    <property type="project" value="UniProtKB-KW"/>
</dbReference>
<comment type="cofactor">
    <cofactor evidence="2 17 20">
        <name>Mg(2+)</name>
        <dbReference type="ChEBI" id="CHEBI:18420"/>
    </cofactor>
</comment>
<feature type="region of interest" description="Disordered" evidence="21">
    <location>
        <begin position="1"/>
        <end position="28"/>
    </location>
</feature>
<evidence type="ECO:0000256" key="10">
    <source>
        <dbReference type="ARBA" id="ARBA00022597"/>
    </source>
</evidence>
<comment type="function">
    <text evidence="3 17">General (non sugar-specific) component of the phosphoenolpyruvate-dependent sugar phosphotransferase system (sugar PTS). This major carbohydrate active-transport system catalyzes the phosphorylation of incoming sugar substrates concomitantly with their translocation across the cell membrane. Enzyme I transfers the phosphoryl group from phosphoenolpyruvate (PEP) to the phosphoryl carrier protein (HPr).</text>
</comment>
<dbReference type="InterPro" id="IPR006318">
    <property type="entry name" value="PTS_EI-like"/>
</dbReference>
<evidence type="ECO:0000313" key="26">
    <source>
        <dbReference type="Proteomes" id="UP000662939"/>
    </source>
</evidence>
<evidence type="ECO:0000256" key="7">
    <source>
        <dbReference type="ARBA" id="ARBA00016544"/>
    </source>
</evidence>
<keyword evidence="8 17" id="KW-0813">Transport</keyword>
<evidence type="ECO:0000256" key="11">
    <source>
        <dbReference type="ARBA" id="ARBA00022679"/>
    </source>
</evidence>
<reference evidence="25" key="1">
    <citation type="submission" date="2021-02" db="EMBL/GenBank/DDBJ databases">
        <title>Natronoglycomyces albus gen. nov., sp. nov, a haloalkaliphilic actinobacterium from a soda solonchak soil.</title>
        <authorList>
            <person name="Sorokin D.Y."/>
            <person name="Khijniak T.V."/>
            <person name="Zakharycheva A.P."/>
            <person name="Boueva O.V."/>
            <person name="Ariskina E.V."/>
            <person name="Hahnke R.L."/>
            <person name="Bunk B."/>
            <person name="Sproer C."/>
            <person name="Schumann P."/>
            <person name="Evtushenko L.I."/>
            <person name="Kublanov I.V."/>
        </authorList>
    </citation>
    <scope>NUCLEOTIDE SEQUENCE</scope>
    <source>
        <strain evidence="25">DSM 106290</strain>
    </source>
</reference>
<dbReference type="InterPro" id="IPR036637">
    <property type="entry name" value="Phosphohistidine_dom_sf"/>
</dbReference>
<dbReference type="SUPFAM" id="SSF47831">
    <property type="entry name" value="Enzyme I of the PEP:sugar phosphotransferase system HPr-binding (sub)domain"/>
    <property type="match status" value="1"/>
</dbReference>
<dbReference type="InterPro" id="IPR015813">
    <property type="entry name" value="Pyrv/PenolPyrv_kinase-like_dom"/>
</dbReference>
<name>A0A895XQJ3_9ACTN</name>
<evidence type="ECO:0000256" key="4">
    <source>
        <dbReference type="ARBA" id="ARBA00004496"/>
    </source>
</evidence>
<feature type="binding site" evidence="19">
    <location>
        <position position="472"/>
    </location>
    <ligand>
        <name>phosphoenolpyruvate</name>
        <dbReference type="ChEBI" id="CHEBI:58702"/>
    </ligand>
</feature>
<dbReference type="InterPro" id="IPR050499">
    <property type="entry name" value="PEP-utilizing_PTS_enzyme"/>
</dbReference>
<evidence type="ECO:0000256" key="3">
    <source>
        <dbReference type="ARBA" id="ARBA00002728"/>
    </source>
</evidence>
<keyword evidence="26" id="KW-1185">Reference proteome</keyword>
<evidence type="ECO:0000256" key="17">
    <source>
        <dbReference type="PIRNR" id="PIRNR000732"/>
    </source>
</evidence>
<dbReference type="GO" id="GO:0009401">
    <property type="term" value="P:phosphoenolpyruvate-dependent sugar phosphotransferase system"/>
    <property type="evidence" value="ECO:0007669"/>
    <property type="project" value="UniProtKB-KW"/>
</dbReference>
<dbReference type="GO" id="GO:0005737">
    <property type="term" value="C:cytoplasm"/>
    <property type="evidence" value="ECO:0007669"/>
    <property type="project" value="UniProtKB-SubCell"/>
</dbReference>
<dbReference type="PANTHER" id="PTHR46244:SF3">
    <property type="entry name" value="PHOSPHOENOLPYRUVATE-PROTEIN PHOSPHOTRANSFERASE"/>
    <property type="match status" value="1"/>
</dbReference>
<evidence type="ECO:0000256" key="15">
    <source>
        <dbReference type="ARBA" id="ARBA00022842"/>
    </source>
</evidence>
<evidence type="ECO:0000256" key="16">
    <source>
        <dbReference type="ARBA" id="ARBA00033235"/>
    </source>
</evidence>
<evidence type="ECO:0000256" key="14">
    <source>
        <dbReference type="ARBA" id="ARBA00022777"/>
    </source>
</evidence>
<keyword evidence="15 17" id="KW-0460">Magnesium</keyword>
<feature type="binding site" evidence="19">
    <location>
        <position position="349"/>
    </location>
    <ligand>
        <name>phosphoenolpyruvate</name>
        <dbReference type="ChEBI" id="CHEBI:58702"/>
    </ligand>
</feature>
<feature type="binding site" evidence="20">
    <location>
        <position position="438"/>
    </location>
    <ligand>
        <name>Mg(2+)</name>
        <dbReference type="ChEBI" id="CHEBI:18420"/>
    </ligand>
</feature>
<dbReference type="SUPFAM" id="SSF51621">
    <property type="entry name" value="Phosphoenolpyruvate/pyruvate domain"/>
    <property type="match status" value="1"/>
</dbReference>
<feature type="binding site" evidence="19">
    <location>
        <begin position="461"/>
        <end position="462"/>
    </location>
    <ligand>
        <name>phosphoenolpyruvate</name>
        <dbReference type="ChEBI" id="CHEBI:58702"/>
    </ligand>
</feature>
<proteinExistence type="inferred from homology"/>
<evidence type="ECO:0000256" key="2">
    <source>
        <dbReference type="ARBA" id="ARBA00001946"/>
    </source>
</evidence>
<comment type="similarity">
    <text evidence="5 17">Belongs to the PEP-utilizing enzyme family.</text>
</comment>
<feature type="active site" description="Proton donor" evidence="18">
    <location>
        <position position="509"/>
    </location>
</feature>
<feature type="domain" description="PEP-utilising enzyme mobile" evidence="22">
    <location>
        <begin position="176"/>
        <end position="246"/>
    </location>
</feature>
<dbReference type="Gene3D" id="3.20.20.60">
    <property type="entry name" value="Phosphoenolpyruvate-binding domains"/>
    <property type="match status" value="1"/>
</dbReference>
<dbReference type="Gene3D" id="3.50.30.10">
    <property type="entry name" value="Phosphohistidine domain"/>
    <property type="match status" value="1"/>
</dbReference>
<comment type="catalytic activity">
    <reaction evidence="1 17">
        <text>L-histidyl-[protein] + phosphoenolpyruvate = N(pros)-phospho-L-histidyl-[protein] + pyruvate</text>
        <dbReference type="Rhea" id="RHEA:23880"/>
        <dbReference type="Rhea" id="RHEA-COMP:9745"/>
        <dbReference type="Rhea" id="RHEA-COMP:9746"/>
        <dbReference type="ChEBI" id="CHEBI:15361"/>
        <dbReference type="ChEBI" id="CHEBI:29979"/>
        <dbReference type="ChEBI" id="CHEBI:58702"/>
        <dbReference type="ChEBI" id="CHEBI:64837"/>
        <dbReference type="EC" id="2.7.3.9"/>
    </reaction>
</comment>
<dbReference type="InterPro" id="IPR036618">
    <property type="entry name" value="PtsI_HPr-bd_sf"/>
</dbReference>
<dbReference type="InterPro" id="IPR008279">
    <property type="entry name" value="PEP-util_enz_mobile_dom"/>
</dbReference>
<evidence type="ECO:0000256" key="9">
    <source>
        <dbReference type="ARBA" id="ARBA00022490"/>
    </source>
</evidence>
<dbReference type="InterPro" id="IPR023151">
    <property type="entry name" value="PEP_util_CS"/>
</dbReference>
<sequence>MTPRRWDTSKSWSPVPRSAASGSDGLVGIGVSPGIAFAPLKRMAEPIAAPEASLRHAGDAEAEQHRLTQALHAVATELERRSEQARSAGRDDAADVLQAQVMMASDPGLPEGAGAMIRQGKAAERAIFDTFNTFRDMITSAGGYMAGRAADLDDIRDRVVAVLTGADMPGIPESDEPFILVAHDLAPADTAGIDADLVTALVTVQGSPTSHTAILARTMGIPAVVACASAAELEEGVQLLVDGSSGTISVDPDEQQVAQAREVDRLRLAAIAESTGPGATADGHRVQLLANIGGPDDVAAAVANGAEGVGLYRTEFLYLDRVDEPTLEEQRHAYHQVSVAFPNGKVVVRTLDAGADKPLAFIPTAEEPNPALGERGLRLAHTHAQLLADQLEALGQVHENDPAELLVMAPMVADVDDAEFFTRAVRNAGLNQAGIMVEVPSAAIRARDLADIVDFFSIGTNDLAQYTYAADRQVGNLAAYQNPWQPALLDLIAMTARAAAEAEKPCGVCGEAASDPVLACVLVGLGVTSLSMSAPALPMVRAALARHDLAQCRAAAEAALGERDAEAANAAAKEALPALMELGLA</sequence>
<accession>A0A895XQJ3</accession>
<organism evidence="25 26">
    <name type="scientific">Natronoglycomyces albus</name>
    <dbReference type="NCBI Taxonomy" id="2811108"/>
    <lineage>
        <taxon>Bacteria</taxon>
        <taxon>Bacillati</taxon>
        <taxon>Actinomycetota</taxon>
        <taxon>Actinomycetes</taxon>
        <taxon>Glycomycetales</taxon>
        <taxon>Glycomycetaceae</taxon>
        <taxon>Natronoglycomyces</taxon>
    </lineage>
</organism>
<dbReference type="AlphaFoldDB" id="A0A895XQJ3"/>
<keyword evidence="14 17" id="KW-0418">Kinase</keyword>
<evidence type="ECO:0000256" key="21">
    <source>
        <dbReference type="SAM" id="MobiDB-lite"/>
    </source>
</evidence>
<dbReference type="Proteomes" id="UP000662939">
    <property type="component" value="Chromosome"/>
</dbReference>
<comment type="subcellular location">
    <subcellularLocation>
        <location evidence="4 17">Cytoplasm</location>
    </subcellularLocation>
</comment>
<dbReference type="NCBIfam" id="TIGR01417">
    <property type="entry name" value="PTS_I_fam"/>
    <property type="match status" value="1"/>
</dbReference>
<dbReference type="PRINTS" id="PR01736">
    <property type="entry name" value="PHPHTRNFRASE"/>
</dbReference>
<feature type="domain" description="Phosphotransferase system enzyme I N-terminal" evidence="24">
    <location>
        <begin position="28"/>
        <end position="148"/>
    </location>
</feature>
<dbReference type="EC" id="2.7.3.9" evidence="6 17"/>
<evidence type="ECO:0000259" key="22">
    <source>
        <dbReference type="Pfam" id="PF00391"/>
    </source>
</evidence>
<evidence type="ECO:0000256" key="18">
    <source>
        <dbReference type="PIRSR" id="PIRSR000732-1"/>
    </source>
</evidence>
<feature type="domain" description="PEP-utilising enzyme C-terminal" evidence="23">
    <location>
        <begin position="277"/>
        <end position="547"/>
    </location>
</feature>
<evidence type="ECO:0000259" key="24">
    <source>
        <dbReference type="Pfam" id="PF05524"/>
    </source>
</evidence>
<evidence type="ECO:0000256" key="1">
    <source>
        <dbReference type="ARBA" id="ARBA00000683"/>
    </source>
</evidence>
<keyword evidence="9 17" id="KW-0963">Cytoplasm</keyword>
<evidence type="ECO:0000256" key="5">
    <source>
        <dbReference type="ARBA" id="ARBA00007837"/>
    </source>
</evidence>
<dbReference type="GO" id="GO:0016301">
    <property type="term" value="F:kinase activity"/>
    <property type="evidence" value="ECO:0007669"/>
    <property type="project" value="UniProtKB-KW"/>
</dbReference>
<dbReference type="EMBL" id="CP070496">
    <property type="protein sequence ID" value="QSB05803.1"/>
    <property type="molecule type" value="Genomic_DNA"/>
</dbReference>
<evidence type="ECO:0000256" key="6">
    <source>
        <dbReference type="ARBA" id="ARBA00012232"/>
    </source>
</evidence>
<dbReference type="SUPFAM" id="SSF52009">
    <property type="entry name" value="Phosphohistidine domain"/>
    <property type="match status" value="1"/>
</dbReference>
<protein>
    <recommendedName>
        <fullName evidence="7 17">Phosphoenolpyruvate-protein phosphotransferase</fullName>
        <ecNumber evidence="6 17">2.7.3.9</ecNumber>
    </recommendedName>
    <alternativeName>
        <fullName evidence="16 17">Phosphotransferase system, enzyme I</fullName>
    </alternativeName>
</protein>
<dbReference type="InterPro" id="IPR000121">
    <property type="entry name" value="PEP_util_C"/>
</dbReference>
<feature type="binding site" evidence="20">
    <location>
        <position position="462"/>
    </location>
    <ligand>
        <name>Mg(2+)</name>
        <dbReference type="ChEBI" id="CHEBI:18420"/>
    </ligand>
</feature>
<dbReference type="KEGG" id="nav:JQS30_02410"/>
<dbReference type="PROSITE" id="PS00742">
    <property type="entry name" value="PEP_ENZYMES_2"/>
    <property type="match status" value="1"/>
</dbReference>
<feature type="active site" description="Tele-phosphohistidine intermediate" evidence="18">
    <location>
        <position position="211"/>
    </location>
</feature>
<dbReference type="Pfam" id="PF05524">
    <property type="entry name" value="PEP-utilisers_N"/>
    <property type="match status" value="1"/>
</dbReference>
<evidence type="ECO:0000256" key="13">
    <source>
        <dbReference type="ARBA" id="ARBA00022723"/>
    </source>
</evidence>
<evidence type="ECO:0000256" key="12">
    <source>
        <dbReference type="ARBA" id="ARBA00022683"/>
    </source>
</evidence>
<keyword evidence="12 17" id="KW-0598">Phosphotransferase system</keyword>
<keyword evidence="10 17" id="KW-0762">Sugar transport</keyword>
<evidence type="ECO:0000313" key="25">
    <source>
        <dbReference type="EMBL" id="QSB05803.1"/>
    </source>
</evidence>
<dbReference type="PIRSF" id="PIRSF000732">
    <property type="entry name" value="PTS_enzyme_I"/>
    <property type="match status" value="1"/>
</dbReference>
<dbReference type="GO" id="GO:0008965">
    <property type="term" value="F:phosphoenolpyruvate-protein phosphotransferase activity"/>
    <property type="evidence" value="ECO:0007669"/>
    <property type="project" value="UniProtKB-EC"/>
</dbReference>
<evidence type="ECO:0000256" key="8">
    <source>
        <dbReference type="ARBA" id="ARBA00022448"/>
    </source>
</evidence>
<dbReference type="InterPro" id="IPR008731">
    <property type="entry name" value="PTS_EIN"/>
</dbReference>
<evidence type="ECO:0000259" key="23">
    <source>
        <dbReference type="Pfam" id="PF02896"/>
    </source>
</evidence>
<evidence type="ECO:0000256" key="20">
    <source>
        <dbReference type="PIRSR" id="PIRSR000732-3"/>
    </source>
</evidence>
<dbReference type="InterPro" id="IPR024692">
    <property type="entry name" value="PTS_EI"/>
</dbReference>